<feature type="coiled-coil region" evidence="1">
    <location>
        <begin position="139"/>
        <end position="190"/>
    </location>
</feature>
<organism evidence="3 4">
    <name type="scientific">Lentithecium fluviatile CBS 122367</name>
    <dbReference type="NCBI Taxonomy" id="1168545"/>
    <lineage>
        <taxon>Eukaryota</taxon>
        <taxon>Fungi</taxon>
        <taxon>Dikarya</taxon>
        <taxon>Ascomycota</taxon>
        <taxon>Pezizomycotina</taxon>
        <taxon>Dothideomycetes</taxon>
        <taxon>Pleosporomycetidae</taxon>
        <taxon>Pleosporales</taxon>
        <taxon>Massarineae</taxon>
        <taxon>Lentitheciaceae</taxon>
        <taxon>Lentithecium</taxon>
    </lineage>
</organism>
<protein>
    <submittedName>
        <fullName evidence="3">Uncharacterized protein</fullName>
    </submittedName>
</protein>
<keyword evidence="1" id="KW-0175">Coiled coil</keyword>
<dbReference type="OrthoDB" id="3545916at2759"/>
<proteinExistence type="predicted"/>
<dbReference type="Proteomes" id="UP000799291">
    <property type="component" value="Unassembled WGS sequence"/>
</dbReference>
<dbReference type="EMBL" id="MU005579">
    <property type="protein sequence ID" value="KAF2685160.1"/>
    <property type="molecule type" value="Genomic_DNA"/>
</dbReference>
<keyword evidence="4" id="KW-1185">Reference proteome</keyword>
<evidence type="ECO:0000256" key="1">
    <source>
        <dbReference type="SAM" id="Coils"/>
    </source>
</evidence>
<feature type="region of interest" description="Disordered" evidence="2">
    <location>
        <begin position="1"/>
        <end position="99"/>
    </location>
</feature>
<reference evidence="3" key="1">
    <citation type="journal article" date="2020" name="Stud. Mycol.">
        <title>101 Dothideomycetes genomes: a test case for predicting lifestyles and emergence of pathogens.</title>
        <authorList>
            <person name="Haridas S."/>
            <person name="Albert R."/>
            <person name="Binder M."/>
            <person name="Bloem J."/>
            <person name="Labutti K."/>
            <person name="Salamov A."/>
            <person name="Andreopoulos B."/>
            <person name="Baker S."/>
            <person name="Barry K."/>
            <person name="Bills G."/>
            <person name="Bluhm B."/>
            <person name="Cannon C."/>
            <person name="Castanera R."/>
            <person name="Culley D."/>
            <person name="Daum C."/>
            <person name="Ezra D."/>
            <person name="Gonzalez J."/>
            <person name="Henrissat B."/>
            <person name="Kuo A."/>
            <person name="Liang C."/>
            <person name="Lipzen A."/>
            <person name="Lutzoni F."/>
            <person name="Magnuson J."/>
            <person name="Mondo S."/>
            <person name="Nolan M."/>
            <person name="Ohm R."/>
            <person name="Pangilinan J."/>
            <person name="Park H.-J."/>
            <person name="Ramirez L."/>
            <person name="Alfaro M."/>
            <person name="Sun H."/>
            <person name="Tritt A."/>
            <person name="Yoshinaga Y."/>
            <person name="Zwiers L.-H."/>
            <person name="Turgeon B."/>
            <person name="Goodwin S."/>
            <person name="Spatafora J."/>
            <person name="Crous P."/>
            <person name="Grigoriev I."/>
        </authorList>
    </citation>
    <scope>NUCLEOTIDE SEQUENCE</scope>
    <source>
        <strain evidence="3">CBS 122367</strain>
    </source>
</reference>
<feature type="region of interest" description="Disordered" evidence="2">
    <location>
        <begin position="393"/>
        <end position="412"/>
    </location>
</feature>
<evidence type="ECO:0000313" key="4">
    <source>
        <dbReference type="Proteomes" id="UP000799291"/>
    </source>
</evidence>
<name>A0A6G1J4L7_9PLEO</name>
<dbReference type="AlphaFoldDB" id="A0A6G1J4L7"/>
<accession>A0A6G1J4L7</accession>
<sequence>MASGGSASRRGEPEAQQPGKGTYSKTGEDIHQDELGTEPPRGDAIPARPRDEGLYSSRPNDSRDQLRRGHHEHQKPLSRGSRQHCPEEGSAYYYKNSRAGPVEVGVDCDRVSETRTRRHDAYPDEREHGSRNTTEPLSYAELMNVALDLQNEVKRLAKENDGLQEAQKDGQRQQKEIVRLSKTLDAVQREALSHADKFQLKFDESIIDEFSKVHEAMKPALSMLVKQKPDLAPDRWGEAARKLMRSGCEERPTKALDYVDKTMRKKMLRAIVWKWLELELFASPFQAFGVSKAEVVKACYKCLWEDSDGDEEAAKWRSLSGARLATASENDHATSQEVHSRVLESFGGICEELGYLGLKDIKDGTKKMAPLIDAAIVLARSFSAQRAVFRLTEPSQSEKDVEDDSVTTVDQSFEEEEEKAGRICYVSRPGLVKWGTGSGADLKAQTILIKAVVELE</sequence>
<evidence type="ECO:0000256" key="2">
    <source>
        <dbReference type="SAM" id="MobiDB-lite"/>
    </source>
</evidence>
<evidence type="ECO:0000313" key="3">
    <source>
        <dbReference type="EMBL" id="KAF2685160.1"/>
    </source>
</evidence>
<gene>
    <name evidence="3" type="ORF">K458DRAFT_450017</name>
</gene>